<dbReference type="SUPFAM" id="SSF51197">
    <property type="entry name" value="Clavaminate synthase-like"/>
    <property type="match status" value="1"/>
</dbReference>
<accession>A0A6U5WME1</accession>
<reference evidence="6" key="1">
    <citation type="submission" date="2021-01" db="EMBL/GenBank/DDBJ databases">
        <authorList>
            <person name="Corre E."/>
            <person name="Pelletier E."/>
            <person name="Niang G."/>
            <person name="Scheremetjew M."/>
            <person name="Finn R."/>
            <person name="Kale V."/>
            <person name="Holt S."/>
            <person name="Cochrane G."/>
            <person name="Meng A."/>
            <person name="Brown T."/>
            <person name="Cohen L."/>
        </authorList>
    </citation>
    <scope>NUCLEOTIDE SEQUENCE</scope>
    <source>
        <strain evidence="6">CCMP 2712</strain>
    </source>
</reference>
<keyword evidence="2" id="KW-0479">Metal-binding</keyword>
<evidence type="ECO:0000256" key="4">
    <source>
        <dbReference type="SAM" id="SignalP"/>
    </source>
</evidence>
<evidence type="ECO:0000256" key="1">
    <source>
        <dbReference type="ARBA" id="ARBA00001962"/>
    </source>
</evidence>
<dbReference type="Gene3D" id="2.60.120.620">
    <property type="entry name" value="q2cbj1_9rhob like domain"/>
    <property type="match status" value="1"/>
</dbReference>
<dbReference type="EMBL" id="HBKN01004393">
    <property type="protein sequence ID" value="CAE2255401.1"/>
    <property type="molecule type" value="Transcribed_RNA"/>
</dbReference>
<proteinExistence type="predicted"/>
<feature type="chain" id="PRO_5036192329" description="Phytanoyl-CoA dioxygenase" evidence="4">
    <location>
        <begin position="23"/>
        <end position="410"/>
    </location>
</feature>
<dbReference type="PANTHER" id="PTHR20883:SF15">
    <property type="entry name" value="PHYTANOYL-COA DIOXYGENASE DOMAIN-CONTAINING PROTEIN 1"/>
    <property type="match status" value="1"/>
</dbReference>
<dbReference type="PANTHER" id="PTHR20883">
    <property type="entry name" value="PHYTANOYL-COA DIOXYGENASE DOMAIN CONTAINING 1"/>
    <property type="match status" value="1"/>
</dbReference>
<name>A0A6U5WME1_GUITH</name>
<feature type="signal peptide" evidence="4">
    <location>
        <begin position="1"/>
        <end position="22"/>
    </location>
</feature>
<gene>
    <name evidence="5" type="ORF">GTHE00462_LOCUS3670</name>
    <name evidence="6" type="ORF">GTHE00462_LOCUS3672</name>
</gene>
<evidence type="ECO:0008006" key="7">
    <source>
        <dbReference type="Google" id="ProtNLM"/>
    </source>
</evidence>
<dbReference type="AlphaFoldDB" id="A0A6U5WME1"/>
<sequence>MRAVRILLQFGITSSTLTLTSSHIIKGTPSLPPRLGSFGIARATKESSQFCSFIHNLGFSTKSLSFQVCRVSASRYRKDLLIHRNLKGNKTVRLMSSIQTGMTAQEKYLFDLQGFLVVRGVLSKDEVREANEAIDAHADQFQSRTDDHLRNAKMGSPLAGDGATPRLDMGGMLGWPAPYSNVYRKLLAHPRLVPYLNQLCGEGYRLDHMPLVIASEKGAEGFSLHGGTINADGNYVPYLAYHFSHGKMYNNLLACSVQLVDHPAGSGGFIVIPGSHKANFPTPMAVINGEDGMGSIVFQPETKAGDIIFFSEGTVHGAAPWNMPYQRRIALYRFAPPTVAYGRAYFPRWPESYYEGLSEDQLAVLEPAYNTRLDRPLVRPTSDQQVAVEHEWRSQEKKNFDKRVFGTEYF</sequence>
<evidence type="ECO:0000256" key="3">
    <source>
        <dbReference type="ARBA" id="ARBA00023004"/>
    </source>
</evidence>
<evidence type="ECO:0000256" key="2">
    <source>
        <dbReference type="ARBA" id="ARBA00022723"/>
    </source>
</evidence>
<dbReference type="Pfam" id="PF05721">
    <property type="entry name" value="PhyH"/>
    <property type="match status" value="1"/>
</dbReference>
<dbReference type="EMBL" id="HBKN01004395">
    <property type="protein sequence ID" value="CAE2255415.1"/>
    <property type="molecule type" value="Transcribed_RNA"/>
</dbReference>
<comment type="cofactor">
    <cofactor evidence="1">
        <name>Fe cation</name>
        <dbReference type="ChEBI" id="CHEBI:24875"/>
    </cofactor>
</comment>
<dbReference type="GO" id="GO:0046872">
    <property type="term" value="F:metal ion binding"/>
    <property type="evidence" value="ECO:0007669"/>
    <property type="project" value="UniProtKB-KW"/>
</dbReference>
<dbReference type="InterPro" id="IPR008775">
    <property type="entry name" value="Phytyl_CoA_dOase-like"/>
</dbReference>
<organism evidence="6">
    <name type="scientific">Guillardia theta</name>
    <name type="common">Cryptophyte</name>
    <name type="synonym">Cryptomonas phi</name>
    <dbReference type="NCBI Taxonomy" id="55529"/>
    <lineage>
        <taxon>Eukaryota</taxon>
        <taxon>Cryptophyceae</taxon>
        <taxon>Pyrenomonadales</taxon>
        <taxon>Geminigeraceae</taxon>
        <taxon>Guillardia</taxon>
    </lineage>
</organism>
<evidence type="ECO:0000313" key="5">
    <source>
        <dbReference type="EMBL" id="CAE2255401.1"/>
    </source>
</evidence>
<evidence type="ECO:0000313" key="6">
    <source>
        <dbReference type="EMBL" id="CAE2255415.1"/>
    </source>
</evidence>
<protein>
    <recommendedName>
        <fullName evidence="7">Phytanoyl-CoA dioxygenase</fullName>
    </recommendedName>
</protein>
<keyword evidence="4" id="KW-0732">Signal</keyword>
<keyword evidence="3" id="KW-0408">Iron</keyword>